<evidence type="ECO:0000313" key="6">
    <source>
        <dbReference type="EMBL" id="AZB49233.1"/>
    </source>
</evidence>
<dbReference type="UniPathway" id="UPA00326"/>
<dbReference type="GeneID" id="65102788"/>
<dbReference type="GO" id="GO:0009263">
    <property type="term" value="P:deoxyribonucleotide biosynthetic process"/>
    <property type="evidence" value="ECO:0007669"/>
    <property type="project" value="UniProtKB-KW"/>
</dbReference>
<evidence type="ECO:0000256" key="1">
    <source>
        <dbReference type="ARBA" id="ARBA00010406"/>
    </source>
</evidence>
<keyword evidence="2" id="KW-0560">Oxidoreductase</keyword>
<evidence type="ECO:0000256" key="3">
    <source>
        <dbReference type="SAM" id="MobiDB-lite"/>
    </source>
</evidence>
<dbReference type="Pfam" id="PF00317">
    <property type="entry name" value="Ribonuc_red_lgN"/>
    <property type="match status" value="1"/>
</dbReference>
<keyword evidence="7" id="KW-1185">Reference proteome</keyword>
<protein>
    <recommendedName>
        <fullName evidence="2">Ribonucleoside-diphosphate reductase</fullName>
        <ecNumber evidence="2">1.17.4.1</ecNumber>
    </recommendedName>
</protein>
<dbReference type="Gene3D" id="3.20.70.20">
    <property type="match status" value="1"/>
</dbReference>
<gene>
    <name evidence="6" type="primary">ORF61</name>
</gene>
<evidence type="ECO:0000259" key="4">
    <source>
        <dbReference type="Pfam" id="PF00317"/>
    </source>
</evidence>
<evidence type="ECO:0000313" key="7">
    <source>
        <dbReference type="Proteomes" id="UP000677407"/>
    </source>
</evidence>
<proteinExistence type="inferred from homology"/>
<dbReference type="InterPro" id="IPR013509">
    <property type="entry name" value="RNR_lsu_N"/>
</dbReference>
<dbReference type="NCBIfam" id="TIGR02506">
    <property type="entry name" value="NrdE_NrdA"/>
    <property type="match status" value="1"/>
</dbReference>
<dbReference type="KEGG" id="vg:65102788"/>
<name>A0A3S8D7K1_9GAMA</name>
<organism evidence="6">
    <name type="scientific">Phascolarctid gammaherpesvirus 1</name>
    <dbReference type="NCBI Taxonomy" id="2249313"/>
    <lineage>
        <taxon>Viruses</taxon>
        <taxon>Duplodnaviria</taxon>
        <taxon>Heunggongvirae</taxon>
        <taxon>Peploviricota</taxon>
        <taxon>Herviviricetes</taxon>
        <taxon>Herpesvirales</taxon>
        <taxon>Orthoherpesviridae</taxon>
        <taxon>Gammaherpesvirinae</taxon>
        <taxon>Manticavirus</taxon>
        <taxon>Manticavirus phascolarctidgamma1</taxon>
    </lineage>
</organism>
<evidence type="ECO:0000256" key="2">
    <source>
        <dbReference type="RuleBase" id="RU003410"/>
    </source>
</evidence>
<dbReference type="PANTHER" id="PTHR11573">
    <property type="entry name" value="RIBONUCLEOSIDE-DIPHOSPHATE REDUCTASE LARGE CHAIN"/>
    <property type="match status" value="1"/>
</dbReference>
<evidence type="ECO:0000259" key="5">
    <source>
        <dbReference type="Pfam" id="PF02867"/>
    </source>
</evidence>
<feature type="domain" description="Ribonucleotide reductase large subunit N-terminal" evidence="4">
    <location>
        <begin position="90"/>
        <end position="183"/>
    </location>
</feature>
<dbReference type="RefSeq" id="YP_010087503.1">
    <property type="nucleotide sequence ID" value="NC_055555.1"/>
</dbReference>
<comment type="function">
    <text evidence="2">Provides the precursors necessary for DNA synthesis. Catalyzes the biosynthesis of deoxyribonucleotides from the corresponding ribonucleotides.</text>
</comment>
<keyword evidence="2" id="KW-0215">Deoxyribonucleotide synthesis</keyword>
<dbReference type="EC" id="1.17.4.1" evidence="2"/>
<dbReference type="PRINTS" id="PR01183">
    <property type="entry name" value="RIBORDTASEM1"/>
</dbReference>
<dbReference type="GO" id="GO:0005524">
    <property type="term" value="F:ATP binding"/>
    <property type="evidence" value="ECO:0007669"/>
    <property type="project" value="InterPro"/>
</dbReference>
<dbReference type="InterPro" id="IPR013346">
    <property type="entry name" value="NrdE_NrdA_C"/>
</dbReference>
<dbReference type="GO" id="GO:0004748">
    <property type="term" value="F:ribonucleoside-diphosphate reductase activity, thioredoxin disulfide as acceptor"/>
    <property type="evidence" value="ECO:0007669"/>
    <property type="project" value="UniProtKB-EC"/>
</dbReference>
<comment type="catalytic activity">
    <reaction evidence="2">
        <text>a 2'-deoxyribonucleoside 5'-diphosphate + [thioredoxin]-disulfide + H2O = a ribonucleoside 5'-diphosphate + [thioredoxin]-dithiol</text>
        <dbReference type="Rhea" id="RHEA:23252"/>
        <dbReference type="Rhea" id="RHEA-COMP:10698"/>
        <dbReference type="Rhea" id="RHEA-COMP:10700"/>
        <dbReference type="ChEBI" id="CHEBI:15377"/>
        <dbReference type="ChEBI" id="CHEBI:29950"/>
        <dbReference type="ChEBI" id="CHEBI:50058"/>
        <dbReference type="ChEBI" id="CHEBI:57930"/>
        <dbReference type="ChEBI" id="CHEBI:73316"/>
        <dbReference type="EC" id="1.17.4.1"/>
    </reaction>
</comment>
<feature type="compositionally biased region" description="Basic and acidic residues" evidence="3">
    <location>
        <begin position="765"/>
        <end position="775"/>
    </location>
</feature>
<dbReference type="InterPro" id="IPR000788">
    <property type="entry name" value="RNR_lg_C"/>
</dbReference>
<dbReference type="PANTHER" id="PTHR11573:SF6">
    <property type="entry name" value="RIBONUCLEOSIDE-DIPHOSPHATE REDUCTASE LARGE SUBUNIT"/>
    <property type="match status" value="1"/>
</dbReference>
<dbReference type="SUPFAM" id="SSF51998">
    <property type="entry name" value="PFL-like glycyl radical enzymes"/>
    <property type="match status" value="1"/>
</dbReference>
<comment type="similarity">
    <text evidence="1 2">Belongs to the ribonucleoside diphosphate reductase large chain family.</text>
</comment>
<dbReference type="Proteomes" id="UP000677407">
    <property type="component" value="Segment"/>
</dbReference>
<dbReference type="Pfam" id="PF02867">
    <property type="entry name" value="Ribonuc_red_lgC"/>
    <property type="match status" value="1"/>
</dbReference>
<feature type="domain" description="Ribonucleotide reductase large subunit C-terminal" evidence="5">
    <location>
        <begin position="189"/>
        <end position="727"/>
    </location>
</feature>
<reference evidence="6" key="1">
    <citation type="submission" date="2017-11" db="EMBL/GenBank/DDBJ databases">
        <title>The distinct marsupial branch of gammaherpesviruses includes novel host-derived genes seldom found in other viruses.</title>
        <authorList>
            <person name="Vaz P.K."/>
        </authorList>
    </citation>
    <scope>NUCLEOTIDE SEQUENCE</scope>
    <source>
        <strain evidence="6">36M/11</strain>
    </source>
</reference>
<feature type="region of interest" description="Disordered" evidence="3">
    <location>
        <begin position="752"/>
        <end position="775"/>
    </location>
</feature>
<sequence length="804" mass="90051">MADQSSLVAALVDSLKCTGSWDLDGYILSGQLQHYLQEKTSTQTIVQYLNSFSTRLSEPVLEFITRYTNQLQAFCDLFKNSGDYRELVSRGRLSAVRFRDTYVLEGPGGIHESVPHFFMRIAVFCTVTARDKEDGCLYRTIRDFASRHGITISHDLDLFMFFFKPLCTQLVSCSTPIMRAAGLIEGNLASCFIVDKPMSTTKETVAALCEEVVPLLSTESGLGINCTNFQSSKSITSLLKILNSHVGYFNESSRRPASVATYIEPWHKQIYDFLNAKNPENPDRCGHIFQGICIPSLFFEKYLADPNSLWYLFDPQVASRLPSLYGEAFEAEYERLVAEGLYTRAVPLKSLMFSIVSTILKTGSPYIINKDSCNRRYWRETQNEAINAANLCAEVIQKPTHGVATCNLANITLPKCLREVRPYAARGTVCTDPSDPWSMDVSAWTTLEFSMPTLEFAVGVAVMVINCAILGGNSITEAMAQSQRERSMGLGLHGLADVQAMLGHEYVSEESRALCAKIYQKLYITALKISHDIVNIGKGTPFSGWEDSHLYKSGIFHFSQWSQDPVDLTVDISRDMMQSICSHGLFNSQLVALMPTAGTSQLTGFSDSFYPFYSNISTKITGKEEIIHPNMTFLKQVVYTDMAAIQRCGGEISKLPPKLQVRYGHFKSAFEYDQHALLSMASLYAPFVDQSASHSFFITEDAAKRASSVVSLLLDAYRRDLKTLMYYCRIKRENLCNFLRFHVEDEVSAQNNRATDVEAQLPQTGDHDRTTDTRGLDGMACESYQRIKGDPDNQDPHIACLSCQ</sequence>
<dbReference type="InterPro" id="IPR039718">
    <property type="entry name" value="Rrm1"/>
</dbReference>
<accession>A0A3S8D7K1</accession>
<dbReference type="EMBL" id="MG452722">
    <property type="protein sequence ID" value="AZB49233.1"/>
    <property type="molecule type" value="Genomic_DNA"/>
</dbReference>